<evidence type="ECO:0000313" key="2">
    <source>
        <dbReference type="Proteomes" id="UP000316213"/>
    </source>
</evidence>
<reference evidence="1 2" key="1">
    <citation type="submission" date="2019-02" db="EMBL/GenBank/DDBJ databases">
        <title>Deep-cultivation of Planctomycetes and their phenomic and genomic characterization uncovers novel biology.</title>
        <authorList>
            <person name="Wiegand S."/>
            <person name="Jogler M."/>
            <person name="Boedeker C."/>
            <person name="Pinto D."/>
            <person name="Vollmers J."/>
            <person name="Rivas-Marin E."/>
            <person name="Kohn T."/>
            <person name="Peeters S.H."/>
            <person name="Heuer A."/>
            <person name="Rast P."/>
            <person name="Oberbeckmann S."/>
            <person name="Bunk B."/>
            <person name="Jeske O."/>
            <person name="Meyerdierks A."/>
            <person name="Storesund J.E."/>
            <person name="Kallscheuer N."/>
            <person name="Luecker S."/>
            <person name="Lage O.M."/>
            <person name="Pohl T."/>
            <person name="Merkel B.J."/>
            <person name="Hornburger P."/>
            <person name="Mueller R.-W."/>
            <person name="Bruemmer F."/>
            <person name="Labrenz M."/>
            <person name="Spormann A.M."/>
            <person name="Op Den Camp H."/>
            <person name="Overmann J."/>
            <person name="Amann R."/>
            <person name="Jetten M.S.M."/>
            <person name="Mascher T."/>
            <person name="Medema M.H."/>
            <person name="Devos D.P."/>
            <person name="Kaster A.-K."/>
            <person name="Ovreas L."/>
            <person name="Rohde M."/>
            <person name="Galperin M.Y."/>
            <person name="Jogler C."/>
        </authorList>
    </citation>
    <scope>NUCLEOTIDE SEQUENCE [LARGE SCALE GENOMIC DNA]</scope>
    <source>
        <strain evidence="1 2">Pla100</strain>
    </source>
</reference>
<dbReference type="RefSeq" id="WP_146583014.1">
    <property type="nucleotide sequence ID" value="NZ_SJPM01000049.1"/>
</dbReference>
<accession>A0A5C5ZFP4</accession>
<dbReference type="OrthoDB" id="248316at2"/>
<dbReference type="Proteomes" id="UP000316213">
    <property type="component" value="Unassembled WGS sequence"/>
</dbReference>
<organism evidence="1 2">
    <name type="scientific">Neorhodopirellula pilleata</name>
    <dbReference type="NCBI Taxonomy" id="2714738"/>
    <lineage>
        <taxon>Bacteria</taxon>
        <taxon>Pseudomonadati</taxon>
        <taxon>Planctomycetota</taxon>
        <taxon>Planctomycetia</taxon>
        <taxon>Pirellulales</taxon>
        <taxon>Pirellulaceae</taxon>
        <taxon>Neorhodopirellula</taxon>
    </lineage>
</organism>
<comment type="caution">
    <text evidence="1">The sequence shown here is derived from an EMBL/GenBank/DDBJ whole genome shotgun (WGS) entry which is preliminary data.</text>
</comment>
<sequence length="411" mass="45936">MSVLFFPQRINLRLDGSEYSPAVLERVVAAGASFGSFAIAAKLFELLTDLVISQRTINNKTVLIGGELKEARDRVTDAHIARPITTKPLVAEPAVSLAVAQVDGGRMQTRTINRGSGVHDPHWRESKNAGLYRMIGETFEDDPHPELPSCFTSPKQMAGLLHGTTDLKRTDIAESPKPDLSWRPVSLVRTCLSSLDSSKRFGEMMSAEAERRGFYSATRRAFLGDGLPYNWTIQQTHFESFTPILDFIHPIERLHELSRVLFEDADEAWQTCSKWIELCWCGDVAEVIGMLRAEQLDRGEADDQAHEDDPRGKLSETIGYLEKNVSRMNYPAYRRAGLPTTSCLIESQVKEINHRVKGTEKFWNDGPSGDAILHLRAAVISDGSELADHFAARPGTHYTRQSKKDRLPAMT</sequence>
<protein>
    <submittedName>
        <fullName evidence="1">Uncharacterized protein</fullName>
    </submittedName>
</protein>
<keyword evidence="2" id="KW-1185">Reference proteome</keyword>
<dbReference type="AlphaFoldDB" id="A0A5C5ZFP4"/>
<name>A0A5C5ZFP4_9BACT</name>
<gene>
    <name evidence="1" type="ORF">Pla100_62720</name>
</gene>
<proteinExistence type="predicted"/>
<evidence type="ECO:0000313" key="1">
    <source>
        <dbReference type="EMBL" id="TWT86026.1"/>
    </source>
</evidence>
<dbReference type="EMBL" id="SJPM01000049">
    <property type="protein sequence ID" value="TWT86026.1"/>
    <property type="molecule type" value="Genomic_DNA"/>
</dbReference>